<keyword evidence="2 5" id="KW-0238">DNA-binding</keyword>
<gene>
    <name evidence="5" type="ORF">FHR21_001232</name>
</gene>
<dbReference type="CDD" id="cd06170">
    <property type="entry name" value="LuxR_C_like"/>
    <property type="match status" value="1"/>
</dbReference>
<evidence type="ECO:0000256" key="1">
    <source>
        <dbReference type="ARBA" id="ARBA00023015"/>
    </source>
</evidence>
<dbReference type="PANTHER" id="PTHR44688:SF16">
    <property type="entry name" value="DNA-BINDING TRANSCRIPTIONAL ACTIVATOR DEVR_DOSR"/>
    <property type="match status" value="1"/>
</dbReference>
<dbReference type="RefSeq" id="WP_184096282.1">
    <property type="nucleotide sequence ID" value="NZ_JACIJH010000002.1"/>
</dbReference>
<sequence>METSDAALGHIIGAIGEPDFVARTAAAFCAFTGFDLAALILHRDAHRAELLFDNFDRVDGRSGVETYVRATRRINPMIADGRGPRALRARDFASRAAPPPVGRDVVRAPDEELGYRTVGWPRRQEEIALHVPLGGAVVEIGLYRARRRDAAPAALLDTLAAMGWPVAAAFERHAHFARRPAPARAPLTPREAEVRDLLLRGCSTEAVALRLSLSRHTVKDHRKAIFRKLGIASLAELFSLAHPSPSLGGWDRRPA</sequence>
<dbReference type="InterPro" id="IPR036388">
    <property type="entry name" value="WH-like_DNA-bd_sf"/>
</dbReference>
<dbReference type="GO" id="GO:0006355">
    <property type="term" value="P:regulation of DNA-templated transcription"/>
    <property type="evidence" value="ECO:0007669"/>
    <property type="project" value="InterPro"/>
</dbReference>
<evidence type="ECO:0000256" key="3">
    <source>
        <dbReference type="ARBA" id="ARBA00023163"/>
    </source>
</evidence>
<dbReference type="PANTHER" id="PTHR44688">
    <property type="entry name" value="DNA-BINDING TRANSCRIPTIONAL ACTIVATOR DEVR_DOSR"/>
    <property type="match status" value="1"/>
</dbReference>
<evidence type="ECO:0000256" key="2">
    <source>
        <dbReference type="ARBA" id="ARBA00023125"/>
    </source>
</evidence>
<feature type="domain" description="HTH luxR-type" evidence="4">
    <location>
        <begin position="180"/>
        <end position="245"/>
    </location>
</feature>
<dbReference type="EMBL" id="JACIJH010000002">
    <property type="protein sequence ID" value="MBB5705899.1"/>
    <property type="molecule type" value="Genomic_DNA"/>
</dbReference>
<dbReference type="InterPro" id="IPR000792">
    <property type="entry name" value="Tscrpt_reg_LuxR_C"/>
</dbReference>
<dbReference type="Gene3D" id="1.10.10.10">
    <property type="entry name" value="Winged helix-like DNA-binding domain superfamily/Winged helix DNA-binding domain"/>
    <property type="match status" value="1"/>
</dbReference>
<dbReference type="AlphaFoldDB" id="A0A7W9EPW6"/>
<evidence type="ECO:0000259" key="4">
    <source>
        <dbReference type="PROSITE" id="PS50043"/>
    </source>
</evidence>
<reference evidence="5 6" key="1">
    <citation type="submission" date="2020-08" db="EMBL/GenBank/DDBJ databases">
        <title>Genomic Encyclopedia of Type Strains, Phase IV (KMG-IV): sequencing the most valuable type-strain genomes for metagenomic binning, comparative biology and taxonomic classification.</title>
        <authorList>
            <person name="Goeker M."/>
        </authorList>
    </citation>
    <scope>NUCLEOTIDE SEQUENCE [LARGE SCALE GENOMIC DNA]</scope>
    <source>
        <strain evidence="5 6">DSM 27163</strain>
    </source>
</reference>
<keyword evidence="1" id="KW-0805">Transcription regulation</keyword>
<dbReference type="PROSITE" id="PS50043">
    <property type="entry name" value="HTH_LUXR_2"/>
    <property type="match status" value="1"/>
</dbReference>
<protein>
    <submittedName>
        <fullName evidence="5">DNA-binding CsgD family transcriptional regulator</fullName>
    </submittedName>
</protein>
<dbReference type="Proteomes" id="UP000537161">
    <property type="component" value="Unassembled WGS sequence"/>
</dbReference>
<dbReference type="PRINTS" id="PR00038">
    <property type="entry name" value="HTHLUXR"/>
</dbReference>
<dbReference type="PROSITE" id="PS00622">
    <property type="entry name" value="HTH_LUXR_1"/>
    <property type="match status" value="1"/>
</dbReference>
<accession>A0A7W9EPW6</accession>
<dbReference type="InterPro" id="IPR016032">
    <property type="entry name" value="Sig_transdc_resp-reg_C-effctor"/>
</dbReference>
<dbReference type="GO" id="GO:0003677">
    <property type="term" value="F:DNA binding"/>
    <property type="evidence" value="ECO:0007669"/>
    <property type="project" value="UniProtKB-KW"/>
</dbReference>
<organism evidence="5 6">
    <name type="scientific">Sphingopyxis panaciterrulae</name>
    <dbReference type="NCBI Taxonomy" id="462372"/>
    <lineage>
        <taxon>Bacteria</taxon>
        <taxon>Pseudomonadati</taxon>
        <taxon>Pseudomonadota</taxon>
        <taxon>Alphaproteobacteria</taxon>
        <taxon>Sphingomonadales</taxon>
        <taxon>Sphingomonadaceae</taxon>
        <taxon>Sphingopyxis</taxon>
    </lineage>
</organism>
<keyword evidence="6" id="KW-1185">Reference proteome</keyword>
<keyword evidence="3" id="KW-0804">Transcription</keyword>
<dbReference type="SUPFAM" id="SSF46894">
    <property type="entry name" value="C-terminal effector domain of the bipartite response regulators"/>
    <property type="match status" value="1"/>
</dbReference>
<dbReference type="SMART" id="SM00421">
    <property type="entry name" value="HTH_LUXR"/>
    <property type="match status" value="1"/>
</dbReference>
<proteinExistence type="predicted"/>
<evidence type="ECO:0000313" key="5">
    <source>
        <dbReference type="EMBL" id="MBB5705899.1"/>
    </source>
</evidence>
<name>A0A7W9EPW6_9SPHN</name>
<dbReference type="Pfam" id="PF00196">
    <property type="entry name" value="GerE"/>
    <property type="match status" value="1"/>
</dbReference>
<evidence type="ECO:0000313" key="6">
    <source>
        <dbReference type="Proteomes" id="UP000537161"/>
    </source>
</evidence>
<comment type="caution">
    <text evidence="5">The sequence shown here is derived from an EMBL/GenBank/DDBJ whole genome shotgun (WGS) entry which is preliminary data.</text>
</comment>